<dbReference type="Proteomes" id="UP000823749">
    <property type="component" value="Chromosome 7"/>
</dbReference>
<evidence type="ECO:0000313" key="2">
    <source>
        <dbReference type="EMBL" id="KAG5540435.1"/>
    </source>
</evidence>
<proteinExistence type="predicted"/>
<evidence type="ECO:0000313" key="3">
    <source>
        <dbReference type="Proteomes" id="UP000823749"/>
    </source>
</evidence>
<sequence length="78" mass="8637">MEPIGALVPGRVRDGGGEVGIGRDRAPIQDPRGARQCQQGPVRALLPPEEDLQGRRPHRRRHRRTHIGGYGCHSRSKT</sequence>
<feature type="compositionally biased region" description="Basic and acidic residues" evidence="1">
    <location>
        <begin position="11"/>
        <end position="27"/>
    </location>
</feature>
<comment type="caution">
    <text evidence="2">The sequence shown here is derived from an EMBL/GenBank/DDBJ whole genome shotgun (WGS) entry which is preliminary data.</text>
</comment>
<accession>A0AAV6JM80</accession>
<organism evidence="2 3">
    <name type="scientific">Rhododendron griersonianum</name>
    <dbReference type="NCBI Taxonomy" id="479676"/>
    <lineage>
        <taxon>Eukaryota</taxon>
        <taxon>Viridiplantae</taxon>
        <taxon>Streptophyta</taxon>
        <taxon>Embryophyta</taxon>
        <taxon>Tracheophyta</taxon>
        <taxon>Spermatophyta</taxon>
        <taxon>Magnoliopsida</taxon>
        <taxon>eudicotyledons</taxon>
        <taxon>Gunneridae</taxon>
        <taxon>Pentapetalae</taxon>
        <taxon>asterids</taxon>
        <taxon>Ericales</taxon>
        <taxon>Ericaceae</taxon>
        <taxon>Ericoideae</taxon>
        <taxon>Rhodoreae</taxon>
        <taxon>Rhododendron</taxon>
    </lineage>
</organism>
<reference evidence="2" key="1">
    <citation type="submission" date="2020-08" db="EMBL/GenBank/DDBJ databases">
        <title>Plant Genome Project.</title>
        <authorList>
            <person name="Zhang R.-G."/>
        </authorList>
    </citation>
    <scope>NUCLEOTIDE SEQUENCE</scope>
    <source>
        <strain evidence="2">WSP0</strain>
        <tissue evidence="2">Leaf</tissue>
    </source>
</reference>
<gene>
    <name evidence="2" type="ORF">RHGRI_020596</name>
</gene>
<keyword evidence="3" id="KW-1185">Reference proteome</keyword>
<feature type="compositionally biased region" description="Basic residues" evidence="1">
    <location>
        <begin position="55"/>
        <end position="66"/>
    </location>
</feature>
<dbReference type="EMBL" id="JACTNZ010000007">
    <property type="protein sequence ID" value="KAG5540435.1"/>
    <property type="molecule type" value="Genomic_DNA"/>
</dbReference>
<dbReference type="AlphaFoldDB" id="A0AAV6JM80"/>
<name>A0AAV6JM80_9ERIC</name>
<evidence type="ECO:0000256" key="1">
    <source>
        <dbReference type="SAM" id="MobiDB-lite"/>
    </source>
</evidence>
<feature type="region of interest" description="Disordered" evidence="1">
    <location>
        <begin position="1"/>
        <end position="78"/>
    </location>
</feature>
<protein>
    <submittedName>
        <fullName evidence="2">Uncharacterized protein</fullName>
    </submittedName>
</protein>